<evidence type="ECO:0000313" key="9">
    <source>
        <dbReference type="Proteomes" id="UP000308768"/>
    </source>
</evidence>
<dbReference type="OrthoDB" id="409956at2759"/>
<keyword evidence="3" id="KW-0285">Flavoprotein</keyword>
<dbReference type="SUPFAM" id="SSF54373">
    <property type="entry name" value="FAD-linked reductases, C-terminal domain"/>
    <property type="match status" value="1"/>
</dbReference>
<dbReference type="EMBL" id="NAJN01000228">
    <property type="protein sequence ID" value="TKA76623.1"/>
    <property type="molecule type" value="Genomic_DNA"/>
</dbReference>
<evidence type="ECO:0000256" key="5">
    <source>
        <dbReference type="ARBA" id="ARBA00023002"/>
    </source>
</evidence>
<comment type="caution">
    <text evidence="8">The sequence shown here is derived from an EMBL/GenBank/DDBJ whole genome shotgun (WGS) entry which is preliminary data.</text>
</comment>
<feature type="binding site" evidence="6">
    <location>
        <position position="308"/>
    </location>
    <ligand>
        <name>D-dopa</name>
        <dbReference type="ChEBI" id="CHEBI:149689"/>
    </ligand>
</feature>
<dbReference type="GO" id="GO:0071949">
    <property type="term" value="F:FAD binding"/>
    <property type="evidence" value="ECO:0007669"/>
    <property type="project" value="InterPro"/>
</dbReference>
<dbReference type="Proteomes" id="UP000308768">
    <property type="component" value="Unassembled WGS sequence"/>
</dbReference>
<feature type="domain" description="FAD dependent oxidoreductase" evidence="7">
    <location>
        <begin position="6"/>
        <end position="353"/>
    </location>
</feature>
<comment type="cofactor">
    <cofactor evidence="1 6">
        <name>FAD</name>
        <dbReference type="ChEBI" id="CHEBI:57692"/>
    </cofactor>
</comment>
<protein>
    <recommendedName>
        <fullName evidence="7">FAD dependent oxidoreductase domain-containing protein</fullName>
    </recommendedName>
</protein>
<evidence type="ECO:0000313" key="8">
    <source>
        <dbReference type="EMBL" id="TKA76623.1"/>
    </source>
</evidence>
<comment type="similarity">
    <text evidence="2">Belongs to the DAMOX/DASOX family.</text>
</comment>
<feature type="binding site" evidence="6">
    <location>
        <position position="197"/>
    </location>
    <ligand>
        <name>FAD</name>
        <dbReference type="ChEBI" id="CHEBI:57692"/>
    </ligand>
</feature>
<dbReference type="Pfam" id="PF01266">
    <property type="entry name" value="DAO"/>
    <property type="match status" value="1"/>
</dbReference>
<keyword evidence="9" id="KW-1185">Reference proteome</keyword>
<dbReference type="GO" id="GO:0003884">
    <property type="term" value="F:D-amino-acid oxidase activity"/>
    <property type="evidence" value="ECO:0007669"/>
    <property type="project" value="InterPro"/>
</dbReference>
<keyword evidence="4 6" id="KW-0274">FAD</keyword>
<dbReference type="InterPro" id="IPR006181">
    <property type="entry name" value="D-amino_acid_oxidase_CS"/>
</dbReference>
<dbReference type="GO" id="GO:0005737">
    <property type="term" value="C:cytoplasm"/>
    <property type="evidence" value="ECO:0007669"/>
    <property type="project" value="TreeGrafter"/>
</dbReference>
<evidence type="ECO:0000256" key="4">
    <source>
        <dbReference type="ARBA" id="ARBA00022827"/>
    </source>
</evidence>
<feature type="binding site" evidence="6">
    <location>
        <position position="244"/>
    </location>
    <ligand>
        <name>D-dopa</name>
        <dbReference type="ChEBI" id="CHEBI:149689"/>
    </ligand>
</feature>
<dbReference type="Gene3D" id="3.30.9.10">
    <property type="entry name" value="D-Amino Acid Oxidase, subunit A, domain 2"/>
    <property type="match status" value="1"/>
</dbReference>
<dbReference type="PANTHER" id="PTHR11530">
    <property type="entry name" value="D-AMINO ACID OXIDASE"/>
    <property type="match status" value="1"/>
</dbReference>
<evidence type="ECO:0000256" key="2">
    <source>
        <dbReference type="ARBA" id="ARBA00006730"/>
    </source>
</evidence>
<dbReference type="InterPro" id="IPR006076">
    <property type="entry name" value="FAD-dep_OxRdtase"/>
</dbReference>
<organism evidence="8 9">
    <name type="scientific">Cryomyces minteri</name>
    <dbReference type="NCBI Taxonomy" id="331657"/>
    <lineage>
        <taxon>Eukaryota</taxon>
        <taxon>Fungi</taxon>
        <taxon>Dikarya</taxon>
        <taxon>Ascomycota</taxon>
        <taxon>Pezizomycotina</taxon>
        <taxon>Dothideomycetes</taxon>
        <taxon>Dothideomycetes incertae sedis</taxon>
        <taxon>Cryomyces</taxon>
    </lineage>
</organism>
<dbReference type="STRING" id="331657.A0A4U0XMJ1"/>
<proteinExistence type="inferred from homology"/>
<evidence type="ECO:0000256" key="3">
    <source>
        <dbReference type="ARBA" id="ARBA00022630"/>
    </source>
</evidence>
<dbReference type="SUPFAM" id="SSF51971">
    <property type="entry name" value="Nucleotide-binding domain"/>
    <property type="match status" value="1"/>
</dbReference>
<gene>
    <name evidence="8" type="ORF">B0A49_02871</name>
</gene>
<evidence type="ECO:0000256" key="1">
    <source>
        <dbReference type="ARBA" id="ARBA00001974"/>
    </source>
</evidence>
<dbReference type="GO" id="GO:0019478">
    <property type="term" value="P:D-amino acid catabolic process"/>
    <property type="evidence" value="ECO:0007669"/>
    <property type="project" value="TreeGrafter"/>
</dbReference>
<name>A0A4U0XMJ1_9PEZI</name>
<sequence length="378" mass="39677">MPESNVTVLGAGVVGLTTAMLLSRTPDYSVTVVAKHMPGDYDIEYASPWAGANYLPVGKQGTASELYERNTWPELARLAADLPEAGVHFQDTVVYRRAKDVGTATGNWFAELLREDAWFADVVPNFKILPKSALPPGIDGGTAFTSVCVNTALYLPWLASQCLRYGVVLKRGVVAHVADAAGLHHSGQRADVVVNCTGLGARALGGVADAAVEPARGQIVLVRNEPGVMVSVSGTDDGEDEATYIMHRAAGGGTVLGGCLQKGSWESQPDPNLAVRIMRRAIALCPALVPAGAGIEALSIVRHGVGLRPLRRGGPRVEREGGAGNGGVQIVHNYGHGGYGYQSSYGTAQVAVRLVAEALESAKTKAHSIPISQTQLKL</sequence>
<dbReference type="PANTHER" id="PTHR11530:SF16">
    <property type="entry name" value="D-AMINO ACID OXIDASE (AFU_ORTHOLOGUE AFUA_5G11290)"/>
    <property type="match status" value="1"/>
</dbReference>
<keyword evidence="5" id="KW-0560">Oxidoreductase</keyword>
<dbReference type="AlphaFoldDB" id="A0A4U0XMJ1"/>
<dbReference type="PIRSF" id="PIRSF000189">
    <property type="entry name" value="D-aa_oxidase"/>
    <property type="match status" value="1"/>
</dbReference>
<dbReference type="Gene3D" id="3.40.50.720">
    <property type="entry name" value="NAD(P)-binding Rossmann-like Domain"/>
    <property type="match status" value="1"/>
</dbReference>
<accession>A0A4U0XMJ1</accession>
<feature type="binding site" evidence="6">
    <location>
        <position position="338"/>
    </location>
    <ligand>
        <name>D-dopa</name>
        <dbReference type="ChEBI" id="CHEBI:149689"/>
    </ligand>
</feature>
<dbReference type="PROSITE" id="PS00677">
    <property type="entry name" value="DAO"/>
    <property type="match status" value="1"/>
</dbReference>
<evidence type="ECO:0000259" key="7">
    <source>
        <dbReference type="Pfam" id="PF01266"/>
    </source>
</evidence>
<evidence type="ECO:0000256" key="6">
    <source>
        <dbReference type="PIRSR" id="PIRSR000189-1"/>
    </source>
</evidence>
<dbReference type="InterPro" id="IPR023209">
    <property type="entry name" value="DAO"/>
</dbReference>
<reference evidence="8 9" key="1">
    <citation type="submission" date="2017-03" db="EMBL/GenBank/DDBJ databases">
        <title>Genomes of endolithic fungi from Antarctica.</title>
        <authorList>
            <person name="Coleine C."/>
            <person name="Masonjones S."/>
            <person name="Stajich J.E."/>
        </authorList>
    </citation>
    <scope>NUCLEOTIDE SEQUENCE [LARGE SCALE GENOMIC DNA]</scope>
    <source>
        <strain evidence="8 9">CCFEE 5187</strain>
    </source>
</reference>
<feature type="binding site" evidence="6">
    <location>
        <position position="177"/>
    </location>
    <ligand>
        <name>FAD</name>
        <dbReference type="ChEBI" id="CHEBI:57692"/>
    </ligand>
</feature>